<keyword evidence="3" id="KW-1185">Reference proteome</keyword>
<dbReference type="EMBL" id="CAUYUJ010003547">
    <property type="protein sequence ID" value="CAK0805751.1"/>
    <property type="molecule type" value="Genomic_DNA"/>
</dbReference>
<reference evidence="2" key="1">
    <citation type="submission" date="2023-10" db="EMBL/GenBank/DDBJ databases">
        <authorList>
            <person name="Chen Y."/>
            <person name="Shah S."/>
            <person name="Dougan E. K."/>
            <person name="Thang M."/>
            <person name="Chan C."/>
        </authorList>
    </citation>
    <scope>NUCLEOTIDE SEQUENCE [LARGE SCALE GENOMIC DNA]</scope>
</reference>
<name>A0ABN9QLF7_9DINO</name>
<feature type="region of interest" description="Disordered" evidence="1">
    <location>
        <begin position="124"/>
        <end position="151"/>
    </location>
</feature>
<evidence type="ECO:0000256" key="1">
    <source>
        <dbReference type="SAM" id="MobiDB-lite"/>
    </source>
</evidence>
<sequence>MPPRPEAPPGSNGSGLPPLQPGPARDATSEAPAPGGAPRSDGETPERLPEEVSEVPGSDGPPEGGAPCEDTPGFLDERHEPCGAWASRQVECHRATEEIGFSQDGENAVVRSCRKSCGLCGSRPAGAPAPEVDGTAPQPTAPETTEPENTTLEAATPCDCDDEETVHVKITAVLTPKTQAPGGSLAQRAARGGGRRYGSGCDCSGGRGGSAPPVHVEIAGAENSPVSAVARALTAAVAAPDVETTPDDVP</sequence>
<comment type="caution">
    <text evidence="2">The sequence shown here is derived from an EMBL/GenBank/DDBJ whole genome shotgun (WGS) entry which is preliminary data.</text>
</comment>
<organism evidence="2 3">
    <name type="scientific">Prorocentrum cordatum</name>
    <dbReference type="NCBI Taxonomy" id="2364126"/>
    <lineage>
        <taxon>Eukaryota</taxon>
        <taxon>Sar</taxon>
        <taxon>Alveolata</taxon>
        <taxon>Dinophyceae</taxon>
        <taxon>Prorocentrales</taxon>
        <taxon>Prorocentraceae</taxon>
        <taxon>Prorocentrum</taxon>
    </lineage>
</organism>
<gene>
    <name evidence="2" type="ORF">PCOR1329_LOCUS12190</name>
</gene>
<evidence type="ECO:0000313" key="3">
    <source>
        <dbReference type="Proteomes" id="UP001189429"/>
    </source>
</evidence>
<dbReference type="Proteomes" id="UP001189429">
    <property type="component" value="Unassembled WGS sequence"/>
</dbReference>
<feature type="region of interest" description="Disordered" evidence="1">
    <location>
        <begin position="1"/>
        <end position="82"/>
    </location>
</feature>
<protein>
    <recommendedName>
        <fullName evidence="4">ShKT domain-containing protein</fullName>
    </recommendedName>
</protein>
<feature type="compositionally biased region" description="Basic and acidic residues" evidence="1">
    <location>
        <begin position="40"/>
        <end position="50"/>
    </location>
</feature>
<feature type="compositionally biased region" description="Low complexity" evidence="1">
    <location>
        <begin position="135"/>
        <end position="151"/>
    </location>
</feature>
<accession>A0ABN9QLF7</accession>
<proteinExistence type="predicted"/>
<evidence type="ECO:0000313" key="2">
    <source>
        <dbReference type="EMBL" id="CAK0805751.1"/>
    </source>
</evidence>
<feature type="region of interest" description="Disordered" evidence="1">
    <location>
        <begin position="178"/>
        <end position="197"/>
    </location>
</feature>
<evidence type="ECO:0008006" key="4">
    <source>
        <dbReference type="Google" id="ProtNLM"/>
    </source>
</evidence>